<dbReference type="SUPFAM" id="SSF103473">
    <property type="entry name" value="MFS general substrate transporter"/>
    <property type="match status" value="1"/>
</dbReference>
<keyword evidence="10" id="KW-1185">Reference proteome</keyword>
<evidence type="ECO:0000313" key="10">
    <source>
        <dbReference type="Proteomes" id="UP000051966"/>
    </source>
</evidence>
<dbReference type="RefSeq" id="WP_237745732.1">
    <property type="nucleotide sequence ID" value="NZ_BAKI01000012.1"/>
</dbReference>
<gene>
    <name evidence="8" type="ORF">FD41_GL000586</name>
    <name evidence="7" type="ORF">JCM14108_1440</name>
</gene>
<feature type="transmembrane region" description="Helical" evidence="6">
    <location>
        <begin position="340"/>
        <end position="362"/>
    </location>
</feature>
<keyword evidence="2" id="KW-1003">Cell membrane</keyword>
<dbReference type="AlphaFoldDB" id="X0PHH5"/>
<dbReference type="Gene3D" id="1.20.1250.20">
    <property type="entry name" value="MFS general substrate transporter like domains"/>
    <property type="match status" value="1"/>
</dbReference>
<protein>
    <submittedName>
        <fullName evidence="8">Major facilitator superfamily permease</fullName>
    </submittedName>
</protein>
<dbReference type="Proteomes" id="UP000019488">
    <property type="component" value="Unassembled WGS sequence"/>
</dbReference>
<comment type="caution">
    <text evidence="7">The sequence shown here is derived from an EMBL/GenBank/DDBJ whole genome shotgun (WGS) entry which is preliminary data.</text>
</comment>
<keyword evidence="4 6" id="KW-1133">Transmembrane helix</keyword>
<comment type="subcellular location">
    <subcellularLocation>
        <location evidence="1">Cell membrane</location>
        <topology evidence="1">Multi-pass membrane protein</topology>
    </subcellularLocation>
</comment>
<dbReference type="CDD" id="cd06173">
    <property type="entry name" value="MFS_MefA_like"/>
    <property type="match status" value="1"/>
</dbReference>
<feature type="transmembrane region" description="Helical" evidence="6">
    <location>
        <begin position="374"/>
        <end position="401"/>
    </location>
</feature>
<dbReference type="PANTHER" id="PTHR23513">
    <property type="entry name" value="INTEGRAL MEMBRANE EFFLUX PROTEIN-RELATED"/>
    <property type="match status" value="1"/>
</dbReference>
<feature type="transmembrane region" description="Helical" evidence="6">
    <location>
        <begin position="407"/>
        <end position="430"/>
    </location>
</feature>
<feature type="transmembrane region" description="Helical" evidence="6">
    <location>
        <begin position="166"/>
        <end position="185"/>
    </location>
</feature>
<evidence type="ECO:0000256" key="5">
    <source>
        <dbReference type="ARBA" id="ARBA00023136"/>
    </source>
</evidence>
<feature type="transmembrane region" description="Helical" evidence="6">
    <location>
        <begin position="313"/>
        <end position="334"/>
    </location>
</feature>
<dbReference type="Proteomes" id="UP000051966">
    <property type="component" value="Unassembled WGS sequence"/>
</dbReference>
<evidence type="ECO:0000256" key="1">
    <source>
        <dbReference type="ARBA" id="ARBA00004651"/>
    </source>
</evidence>
<evidence type="ECO:0000313" key="9">
    <source>
        <dbReference type="Proteomes" id="UP000019488"/>
    </source>
</evidence>
<feature type="transmembrane region" description="Helical" evidence="6">
    <location>
        <begin position="62"/>
        <end position="82"/>
    </location>
</feature>
<keyword evidence="3 6" id="KW-0812">Transmembrane</keyword>
<dbReference type="PATRIC" id="fig|1423743.5.peg.601"/>
<name>X0PHH5_9LACO</name>
<evidence type="ECO:0000256" key="4">
    <source>
        <dbReference type="ARBA" id="ARBA00022989"/>
    </source>
</evidence>
<dbReference type="Pfam" id="PF07690">
    <property type="entry name" value="MFS_1"/>
    <property type="match status" value="1"/>
</dbReference>
<feature type="transmembrane region" description="Helical" evidence="6">
    <location>
        <begin position="282"/>
        <end position="301"/>
    </location>
</feature>
<accession>X0PHH5</accession>
<dbReference type="PANTHER" id="PTHR23513:SF6">
    <property type="entry name" value="MAJOR FACILITATOR SUPERFAMILY ASSOCIATED DOMAIN-CONTAINING PROTEIN"/>
    <property type="match status" value="1"/>
</dbReference>
<proteinExistence type="predicted"/>
<evidence type="ECO:0000256" key="3">
    <source>
        <dbReference type="ARBA" id="ARBA00022692"/>
    </source>
</evidence>
<sequence>MMIEDKMAMSAKMHHRVALITNRQSNYQILKDVVSNFVGSLSGGMFSLAMGLMLLHDTHSPLSFGLETAIVPLVGIVILIPVGNLVDQCRHKTILVTSLVTRLISLVIFALLLPLFKGVSEFIPVVCYVTVNAISTNVNTTAYAASVHELVNDQKIPLLSSLTQAASALSAILAPAIGVALYALIGFETFIIVEIVATMVALVLLILMQFHYQENNDNVMRHRRGISSQLSGFKTGLIYIRQRPLIRDLILMAVVINFLFTAVTIGMPFVITNQLHAGNLPIGYIEAGFSAGIFVGSLLTSVIPNDYHFAVKILLPVILMGSGMAMLGLLFILVTQPIQLAIIGGIILFMIGLMNAVMNISLNIRLQTTVPTHLLGRVSSTLTTSVTAIMPIGTLVYTFLFQSRFNGAVIIMISGLTILGYVLSLLVLLLKDIREDTAVAAK</sequence>
<feature type="transmembrane region" description="Helical" evidence="6">
    <location>
        <begin position="94"/>
        <end position="116"/>
    </location>
</feature>
<feature type="transmembrane region" description="Helical" evidence="6">
    <location>
        <begin position="249"/>
        <end position="270"/>
    </location>
</feature>
<dbReference type="InterPro" id="IPR036259">
    <property type="entry name" value="MFS_trans_sf"/>
</dbReference>
<organism evidence="7 9">
    <name type="scientific">Lentilactobacillus farraginis DSM 18382 = JCM 14108</name>
    <dbReference type="NCBI Taxonomy" id="1423743"/>
    <lineage>
        <taxon>Bacteria</taxon>
        <taxon>Bacillati</taxon>
        <taxon>Bacillota</taxon>
        <taxon>Bacilli</taxon>
        <taxon>Lactobacillales</taxon>
        <taxon>Lactobacillaceae</taxon>
        <taxon>Lentilactobacillus</taxon>
    </lineage>
</organism>
<evidence type="ECO:0000313" key="7">
    <source>
        <dbReference type="EMBL" id="GAF36472.1"/>
    </source>
</evidence>
<reference evidence="8 10" key="2">
    <citation type="journal article" date="2015" name="Genome Announc.">
        <title>Expanding the biotechnology potential of lactobacilli through comparative genomics of 213 strains and associated genera.</title>
        <authorList>
            <person name="Sun Z."/>
            <person name="Harris H.M."/>
            <person name="McCann A."/>
            <person name="Guo C."/>
            <person name="Argimon S."/>
            <person name="Zhang W."/>
            <person name="Yang X."/>
            <person name="Jeffery I.B."/>
            <person name="Cooney J.C."/>
            <person name="Kagawa T.F."/>
            <person name="Liu W."/>
            <person name="Song Y."/>
            <person name="Salvetti E."/>
            <person name="Wrobel A."/>
            <person name="Rasinkangas P."/>
            <person name="Parkhill J."/>
            <person name="Rea M.C."/>
            <person name="O'Sullivan O."/>
            <person name="Ritari J."/>
            <person name="Douillard F.P."/>
            <person name="Paul Ross R."/>
            <person name="Yang R."/>
            <person name="Briner A.E."/>
            <person name="Felis G.E."/>
            <person name="de Vos W.M."/>
            <person name="Barrangou R."/>
            <person name="Klaenhammer T.R."/>
            <person name="Caufield P.W."/>
            <person name="Cui Y."/>
            <person name="Zhang H."/>
            <person name="O'Toole P.W."/>
        </authorList>
    </citation>
    <scope>NUCLEOTIDE SEQUENCE [LARGE SCALE GENOMIC DNA]</scope>
    <source>
        <strain evidence="8 10">DSM 18382</strain>
    </source>
</reference>
<evidence type="ECO:0000256" key="2">
    <source>
        <dbReference type="ARBA" id="ARBA00022475"/>
    </source>
</evidence>
<reference evidence="7" key="1">
    <citation type="journal article" date="2014" name="Genome Announc.">
        <title>Draft Genome Sequences of Two Lactobacillus Strains, L. farraginis JCM 14108T and L. composti JCM 14202T, Isolated from Compost of Distilled Shochu Residue.</title>
        <authorList>
            <person name="Yuki M."/>
            <person name="Oshima K."/>
            <person name="Suda W."/>
            <person name="Kitahara M."/>
            <person name="Kitamura K."/>
            <person name="Iida T."/>
            <person name="Hattori M."/>
            <person name="Ohkuma M."/>
        </authorList>
    </citation>
    <scope>NUCLEOTIDE SEQUENCE [LARGE SCALE GENOMIC DNA]</scope>
    <source>
        <strain evidence="7">JCM 14108</strain>
    </source>
</reference>
<keyword evidence="5 6" id="KW-0472">Membrane</keyword>
<dbReference type="EMBL" id="BAKI01000012">
    <property type="protein sequence ID" value="GAF36472.1"/>
    <property type="molecule type" value="Genomic_DNA"/>
</dbReference>
<dbReference type="EMBL" id="AZFY01000014">
    <property type="protein sequence ID" value="KRM12229.1"/>
    <property type="molecule type" value="Genomic_DNA"/>
</dbReference>
<evidence type="ECO:0000256" key="6">
    <source>
        <dbReference type="SAM" id="Phobius"/>
    </source>
</evidence>
<dbReference type="STRING" id="1423743.FD41_GL000586"/>
<feature type="transmembrane region" description="Helical" evidence="6">
    <location>
        <begin position="191"/>
        <end position="212"/>
    </location>
</feature>
<dbReference type="InterPro" id="IPR011701">
    <property type="entry name" value="MFS"/>
</dbReference>
<evidence type="ECO:0000313" key="8">
    <source>
        <dbReference type="EMBL" id="KRM12229.1"/>
    </source>
</evidence>
<dbReference type="GO" id="GO:0022857">
    <property type="term" value="F:transmembrane transporter activity"/>
    <property type="evidence" value="ECO:0007669"/>
    <property type="project" value="InterPro"/>
</dbReference>
<dbReference type="GO" id="GO:0005886">
    <property type="term" value="C:plasma membrane"/>
    <property type="evidence" value="ECO:0007669"/>
    <property type="project" value="UniProtKB-SubCell"/>
</dbReference>
<feature type="transmembrane region" description="Helical" evidence="6">
    <location>
        <begin position="33"/>
        <end position="56"/>
    </location>
</feature>